<dbReference type="NCBIfam" id="NF008528">
    <property type="entry name" value="PRK11463.1-2"/>
    <property type="match status" value="1"/>
</dbReference>
<evidence type="ECO:0000313" key="3">
    <source>
        <dbReference type="Proteomes" id="UP000035088"/>
    </source>
</evidence>
<reference evidence="2 3" key="1">
    <citation type="submission" date="2011-11" db="EMBL/GenBank/DDBJ databases">
        <title>Whole genome shotgun sequence of Gordonia araii NBRC 100433.</title>
        <authorList>
            <person name="Yoshida Y."/>
            <person name="Hosoyama A."/>
            <person name="Tsuchikane K."/>
            <person name="Katsumata H."/>
            <person name="Yamazaki S."/>
            <person name="Fujita N."/>
        </authorList>
    </citation>
    <scope>NUCLEOTIDE SEQUENCE [LARGE SCALE GENOMIC DNA]</scope>
    <source>
        <strain evidence="2 3">NBRC 100433</strain>
    </source>
</reference>
<dbReference type="Proteomes" id="UP000035088">
    <property type="component" value="Unassembled WGS sequence"/>
</dbReference>
<sequence>MRIRWILLLYVVVEIAAFVGLSAWLGVGWALLITLLTAIAGYGFLVARGRRVVTDLRRAARNEIRPTEPLPDTALLALSSILVILPGVVSTVLGVVLMAGPTRRIARPAVTAFGARRFAGLVSAVSARTVFLDGDVIDGDVVSSEYATDPTAVPTQRRQLPPAH</sequence>
<feature type="transmembrane region" description="Helical" evidence="1">
    <location>
        <begin position="31"/>
        <end position="53"/>
    </location>
</feature>
<feature type="transmembrane region" description="Helical" evidence="1">
    <location>
        <begin position="74"/>
        <end position="99"/>
    </location>
</feature>
<dbReference type="PANTHER" id="PTHR35335:SF1">
    <property type="entry name" value="UPF0716 PROTEIN FXSA"/>
    <property type="match status" value="1"/>
</dbReference>
<organism evidence="2 3">
    <name type="scientific">Gordonia araii NBRC 100433</name>
    <dbReference type="NCBI Taxonomy" id="1073574"/>
    <lineage>
        <taxon>Bacteria</taxon>
        <taxon>Bacillati</taxon>
        <taxon>Actinomycetota</taxon>
        <taxon>Actinomycetes</taxon>
        <taxon>Mycobacteriales</taxon>
        <taxon>Gordoniaceae</taxon>
        <taxon>Gordonia</taxon>
    </lineage>
</organism>
<evidence type="ECO:0000313" key="2">
    <source>
        <dbReference type="EMBL" id="GAB11247.1"/>
    </source>
</evidence>
<protein>
    <submittedName>
        <fullName evidence="2">Uncharacterized protein</fullName>
    </submittedName>
</protein>
<accession>G7H5X2</accession>
<keyword evidence="1" id="KW-0472">Membrane</keyword>
<evidence type="ECO:0000256" key="1">
    <source>
        <dbReference type="SAM" id="Phobius"/>
    </source>
</evidence>
<dbReference type="STRING" id="1073574.GOARA_065_00410"/>
<keyword evidence="1" id="KW-1133">Transmembrane helix</keyword>
<comment type="caution">
    <text evidence="2">The sequence shown here is derived from an EMBL/GenBank/DDBJ whole genome shotgun (WGS) entry which is preliminary data.</text>
</comment>
<dbReference type="GO" id="GO:0016020">
    <property type="term" value="C:membrane"/>
    <property type="evidence" value="ECO:0007669"/>
    <property type="project" value="InterPro"/>
</dbReference>
<dbReference type="RefSeq" id="WP_007323322.1">
    <property type="nucleotide sequence ID" value="NZ_BAEE01000065.1"/>
</dbReference>
<dbReference type="Pfam" id="PF04186">
    <property type="entry name" value="FxsA"/>
    <property type="match status" value="1"/>
</dbReference>
<proteinExistence type="predicted"/>
<gene>
    <name evidence="2" type="ORF">GOARA_065_00410</name>
</gene>
<keyword evidence="1" id="KW-0812">Transmembrane</keyword>
<keyword evidence="3" id="KW-1185">Reference proteome</keyword>
<dbReference type="EMBL" id="BAEE01000065">
    <property type="protein sequence ID" value="GAB11247.1"/>
    <property type="molecule type" value="Genomic_DNA"/>
</dbReference>
<feature type="transmembrane region" description="Helical" evidence="1">
    <location>
        <begin position="7"/>
        <end position="25"/>
    </location>
</feature>
<dbReference type="PANTHER" id="PTHR35335">
    <property type="entry name" value="UPF0716 PROTEIN FXSA"/>
    <property type="match status" value="1"/>
</dbReference>
<dbReference type="AlphaFoldDB" id="G7H5X2"/>
<dbReference type="InterPro" id="IPR007313">
    <property type="entry name" value="FxsA"/>
</dbReference>
<name>G7H5X2_9ACTN</name>